<dbReference type="Proteomes" id="UP000013251">
    <property type="component" value="Unassembled WGS sequence"/>
</dbReference>
<reference evidence="2 3" key="1">
    <citation type="submission" date="2013-02" db="EMBL/GenBank/DDBJ databases">
        <title>The Genome Sequence of Acinetobacter bereziniae CIP 70.12.</title>
        <authorList>
            <consortium name="The Broad Institute Genome Sequencing Platform"/>
            <consortium name="The Broad Institute Genome Sequencing Center for Infectious Disease"/>
            <person name="Cerqueira G."/>
            <person name="Feldgarden M."/>
            <person name="Courvalin P."/>
            <person name="Perichon B."/>
            <person name="Grillot-Courvalin C."/>
            <person name="Clermont D."/>
            <person name="Rocha E."/>
            <person name="Yoon E.-J."/>
            <person name="Nemec A."/>
            <person name="Walker B."/>
            <person name="Young S.K."/>
            <person name="Zeng Q."/>
            <person name="Gargeya S."/>
            <person name="Fitzgerald M."/>
            <person name="Haas B."/>
            <person name="Abouelleil A."/>
            <person name="Alvarado L."/>
            <person name="Arachchi H.M."/>
            <person name="Berlin A.M."/>
            <person name="Chapman S.B."/>
            <person name="Dewar J."/>
            <person name="Goldberg J."/>
            <person name="Griggs A."/>
            <person name="Gujja S."/>
            <person name="Hansen M."/>
            <person name="Howarth C."/>
            <person name="Imamovic A."/>
            <person name="Larimer J."/>
            <person name="McCowan C."/>
            <person name="Murphy C."/>
            <person name="Neiman D."/>
            <person name="Pearson M."/>
            <person name="Priest M."/>
            <person name="Roberts A."/>
            <person name="Saif S."/>
            <person name="Shea T."/>
            <person name="Sisk P."/>
            <person name="Sykes S."/>
            <person name="Wortman J."/>
            <person name="Nusbaum C."/>
            <person name="Birren B."/>
        </authorList>
    </citation>
    <scope>NUCLEOTIDE SEQUENCE [LARGE SCALE GENOMIC DNA]</scope>
    <source>
        <strain evidence="2 3">CIP 70.12</strain>
    </source>
</reference>
<accession>N9EKW7</accession>
<evidence type="ECO:0000256" key="1">
    <source>
        <dbReference type="SAM" id="SignalP"/>
    </source>
</evidence>
<sequence>MNKLNQIFNRTLIISTLFLFTMGSFAHGSEDYTTTVKVNGIELNQAISAVQVDKLLGKNSQKITKEYAECTGNYEYSTSTPSGKKLKFEIFAEDNPQIKSDSFYKNKQNFQQLGTTKGRVWLSWSNSQNINDSIFVNNQAITHQYTLNQFKKDFPNSAKNGTDVLILTSAEAKQYLKKSTEFEIGYTAYVHFDFKNSKLNKLEINQGMAC</sequence>
<dbReference type="OrthoDB" id="6710235at2"/>
<dbReference type="EMBL" id="APQG01000033">
    <property type="protein sequence ID" value="ENV95529.1"/>
    <property type="molecule type" value="Genomic_DNA"/>
</dbReference>
<evidence type="ECO:0000313" key="2">
    <source>
        <dbReference type="EMBL" id="ENV95529.1"/>
    </source>
</evidence>
<dbReference type="HOGENOM" id="CLU_1329574_0_0_6"/>
<name>N9EKW7_ACIBZ</name>
<feature type="chain" id="PRO_5004141719" evidence="1">
    <location>
        <begin position="27"/>
        <end position="210"/>
    </location>
</feature>
<dbReference type="AlphaFoldDB" id="N9EKW7"/>
<dbReference type="GeneID" id="69463046"/>
<keyword evidence="3" id="KW-1185">Reference proteome</keyword>
<dbReference type="RefSeq" id="WP_005032228.1">
    <property type="nucleotide sequence ID" value="NZ_KB849756.1"/>
</dbReference>
<keyword evidence="1" id="KW-0732">Signal</keyword>
<gene>
    <name evidence="2" type="ORF">F938_02551</name>
</gene>
<dbReference type="PATRIC" id="fig|1217650.3.peg.2504"/>
<proteinExistence type="predicted"/>
<protein>
    <submittedName>
        <fullName evidence="2">Uncharacterized protein</fullName>
    </submittedName>
</protein>
<feature type="signal peptide" evidence="1">
    <location>
        <begin position="1"/>
        <end position="26"/>
    </location>
</feature>
<evidence type="ECO:0000313" key="3">
    <source>
        <dbReference type="Proteomes" id="UP000013251"/>
    </source>
</evidence>
<comment type="caution">
    <text evidence="2">The sequence shown here is derived from an EMBL/GenBank/DDBJ whole genome shotgun (WGS) entry which is preliminary data.</text>
</comment>
<organism evidence="2 3">
    <name type="scientific">Acinetobacter bereziniae LMG 1003 = CIP 70.12</name>
    <dbReference type="NCBI Taxonomy" id="981324"/>
    <lineage>
        <taxon>Bacteria</taxon>
        <taxon>Pseudomonadati</taxon>
        <taxon>Pseudomonadota</taxon>
        <taxon>Gammaproteobacteria</taxon>
        <taxon>Moraxellales</taxon>
        <taxon>Moraxellaceae</taxon>
        <taxon>Acinetobacter</taxon>
    </lineage>
</organism>